<dbReference type="CDD" id="cd02440">
    <property type="entry name" value="AdoMet_MTases"/>
    <property type="match status" value="1"/>
</dbReference>
<dbReference type="PANTHER" id="PTHR23417">
    <property type="entry name" value="3-DEOXY-D-MANNO-OCTULOSONIC-ACID TRANSFERASE/TRNA GUANINE-N 7 - -METHYLTRANSFERASE"/>
    <property type="match status" value="1"/>
</dbReference>
<evidence type="ECO:0000256" key="8">
    <source>
        <dbReference type="SAM" id="MobiDB-lite"/>
    </source>
</evidence>
<comment type="similarity">
    <text evidence="7">Belongs to the class I-like SAM-binding methyltransferase superfamily. TrmB family.</text>
</comment>
<dbReference type="GO" id="GO:0008176">
    <property type="term" value="F:tRNA (guanine(46)-N7)-methyltransferase activity"/>
    <property type="evidence" value="ECO:0007669"/>
    <property type="project" value="UniProtKB-UniRule"/>
</dbReference>
<dbReference type="HAMAP" id="MF_01057">
    <property type="entry name" value="tRNA_methyltr_TrmB"/>
    <property type="match status" value="1"/>
</dbReference>
<evidence type="ECO:0000256" key="2">
    <source>
        <dbReference type="ARBA" id="ARBA00003015"/>
    </source>
</evidence>
<gene>
    <name evidence="7 9" type="primary">trmB</name>
    <name evidence="9" type="ORF">ABLG96_02230</name>
</gene>
<dbReference type="InterPro" id="IPR055361">
    <property type="entry name" value="tRNA_methyltr_TrmB_bact"/>
</dbReference>
<feature type="binding site" evidence="7">
    <location>
        <begin position="226"/>
        <end position="229"/>
    </location>
    <ligand>
        <name>substrate</name>
    </ligand>
</feature>
<keyword evidence="4 7" id="KW-0808">Transferase</keyword>
<comment type="catalytic activity">
    <reaction evidence="1 7">
        <text>guanosine(46) in tRNA + S-adenosyl-L-methionine = N(7)-methylguanosine(46) in tRNA + S-adenosyl-L-homocysteine</text>
        <dbReference type="Rhea" id="RHEA:42708"/>
        <dbReference type="Rhea" id="RHEA-COMP:10188"/>
        <dbReference type="Rhea" id="RHEA-COMP:10189"/>
        <dbReference type="ChEBI" id="CHEBI:57856"/>
        <dbReference type="ChEBI" id="CHEBI:59789"/>
        <dbReference type="ChEBI" id="CHEBI:74269"/>
        <dbReference type="ChEBI" id="CHEBI:74480"/>
        <dbReference type="EC" id="2.1.1.33"/>
    </reaction>
</comment>
<dbReference type="AlphaFoldDB" id="A0AAU8DPG9"/>
<dbReference type="Pfam" id="PF02390">
    <property type="entry name" value="Methyltransf_4"/>
    <property type="match status" value="1"/>
</dbReference>
<dbReference type="InterPro" id="IPR003358">
    <property type="entry name" value="tRNA_(Gua-N-7)_MeTrfase_Trmb"/>
</dbReference>
<feature type="binding site" evidence="7">
    <location>
        <position position="155"/>
    </location>
    <ligand>
        <name>S-adenosyl-L-methionine</name>
        <dbReference type="ChEBI" id="CHEBI:59789"/>
    </ligand>
</feature>
<evidence type="ECO:0000313" key="9">
    <source>
        <dbReference type="EMBL" id="XCG64187.1"/>
    </source>
</evidence>
<organism evidence="9">
    <name type="scientific">Nakamurella sp. A5-74</name>
    <dbReference type="NCBI Taxonomy" id="3158264"/>
    <lineage>
        <taxon>Bacteria</taxon>
        <taxon>Bacillati</taxon>
        <taxon>Actinomycetota</taxon>
        <taxon>Actinomycetes</taxon>
        <taxon>Nakamurellales</taxon>
        <taxon>Nakamurellaceae</taxon>
        <taxon>Nakamurella</taxon>
    </lineage>
</organism>
<reference evidence="9" key="1">
    <citation type="submission" date="2024-05" db="EMBL/GenBank/DDBJ databases">
        <authorList>
            <person name="Cai S.Y."/>
            <person name="Jin L.M."/>
            <person name="Li H.R."/>
        </authorList>
    </citation>
    <scope>NUCLEOTIDE SEQUENCE</scope>
    <source>
        <strain evidence="9">A5-74</strain>
    </source>
</reference>
<keyword evidence="3 7" id="KW-0489">Methyltransferase</keyword>
<dbReference type="EC" id="2.1.1.33" evidence="7"/>
<dbReference type="PANTHER" id="PTHR23417:SF14">
    <property type="entry name" value="PENTACOTRIPEPTIDE-REPEAT REGION OF PRORP DOMAIN-CONTAINING PROTEIN"/>
    <property type="match status" value="1"/>
</dbReference>
<evidence type="ECO:0000256" key="4">
    <source>
        <dbReference type="ARBA" id="ARBA00022679"/>
    </source>
</evidence>
<feature type="binding site" evidence="7">
    <location>
        <position position="132"/>
    </location>
    <ligand>
        <name>S-adenosyl-L-methionine</name>
        <dbReference type="ChEBI" id="CHEBI:59789"/>
    </ligand>
</feature>
<feature type="region of interest" description="Disordered" evidence="8">
    <location>
        <begin position="1"/>
        <end position="23"/>
    </location>
</feature>
<dbReference type="SUPFAM" id="SSF53335">
    <property type="entry name" value="S-adenosyl-L-methionine-dependent methyltransferases"/>
    <property type="match status" value="1"/>
</dbReference>
<proteinExistence type="inferred from homology"/>
<evidence type="ECO:0000256" key="3">
    <source>
        <dbReference type="ARBA" id="ARBA00022603"/>
    </source>
</evidence>
<feature type="binding site" evidence="7">
    <location>
        <position position="191"/>
    </location>
    <ligand>
        <name>substrate</name>
    </ligand>
</feature>
<dbReference type="GO" id="GO:0043527">
    <property type="term" value="C:tRNA methyltransferase complex"/>
    <property type="evidence" value="ECO:0007669"/>
    <property type="project" value="TreeGrafter"/>
</dbReference>
<dbReference type="NCBIfam" id="TIGR00091">
    <property type="entry name" value="tRNA (guanosine(46)-N7)-methyltransferase TrmB"/>
    <property type="match status" value="1"/>
</dbReference>
<feature type="binding site" evidence="7">
    <location>
        <position position="159"/>
    </location>
    <ligand>
        <name>substrate</name>
    </ligand>
</feature>
<evidence type="ECO:0000256" key="1">
    <source>
        <dbReference type="ARBA" id="ARBA00000142"/>
    </source>
</evidence>
<name>A0AAU8DPG9_9ACTN</name>
<evidence type="ECO:0000256" key="6">
    <source>
        <dbReference type="ARBA" id="ARBA00022694"/>
    </source>
</evidence>
<dbReference type="RefSeq" id="WP_353649800.1">
    <property type="nucleotide sequence ID" value="NZ_CP159218.1"/>
</dbReference>
<keyword evidence="6 7" id="KW-0819">tRNA processing</keyword>
<dbReference type="EMBL" id="CP159218">
    <property type="protein sequence ID" value="XCG64187.1"/>
    <property type="molecule type" value="Genomic_DNA"/>
</dbReference>
<dbReference type="Gene3D" id="3.40.50.150">
    <property type="entry name" value="Vaccinia Virus protein VP39"/>
    <property type="match status" value="1"/>
</dbReference>
<keyword evidence="5 7" id="KW-0949">S-adenosyl-L-methionine</keyword>
<feature type="binding site" evidence="7">
    <location>
        <position position="80"/>
    </location>
    <ligand>
        <name>S-adenosyl-L-methionine</name>
        <dbReference type="ChEBI" id="CHEBI:59789"/>
    </ligand>
</feature>
<evidence type="ECO:0000256" key="5">
    <source>
        <dbReference type="ARBA" id="ARBA00022691"/>
    </source>
</evidence>
<comment type="pathway">
    <text evidence="7">tRNA modification; N(7)-methylguanine-tRNA biosynthesis.</text>
</comment>
<dbReference type="PROSITE" id="PS51625">
    <property type="entry name" value="SAM_MT_TRMB"/>
    <property type="match status" value="1"/>
</dbReference>
<comment type="function">
    <text evidence="2 7">Catalyzes the formation of N(7)-methylguanine at position 46 (m7G46) in tRNA.</text>
</comment>
<accession>A0AAU8DPG9</accession>
<sequence length="248" mass="27837">MPSSRIPTPGTLRPGGEPADGMPEHYRRIVSFTSRGGRLNQVQKRAFDAYADRWYLEATDLGGAIDSPSLFGRDAPLVIEVGSGMGESTAAMAQARPEVNVLAVEVYRPGIAQTLHHLARRGVENVRVLRADAVPVLDELVSADSLEELWLFFPDPWPKNKHHKRRIVTDSFVTLVASRLRPGGVFRLGTDIEQYAEVMLEVCSRNRLLLNRNDSFGPRPEFRPTTRFEGRGLDEGRAIFDLEFERIR</sequence>
<evidence type="ECO:0000256" key="7">
    <source>
        <dbReference type="HAMAP-Rule" id="MF_01057"/>
    </source>
</evidence>
<feature type="binding site" evidence="7">
    <location>
        <position position="105"/>
    </location>
    <ligand>
        <name>S-adenosyl-L-methionine</name>
        <dbReference type="ChEBI" id="CHEBI:59789"/>
    </ligand>
</feature>
<protein>
    <recommendedName>
        <fullName evidence="7">tRNA (guanine-N(7)-)-methyltransferase</fullName>
        <ecNumber evidence="7">2.1.1.33</ecNumber>
    </recommendedName>
    <alternativeName>
        <fullName evidence="7">tRNA (guanine(46)-N(7))-methyltransferase</fullName>
    </alternativeName>
    <alternativeName>
        <fullName evidence="7">tRNA(m7G46)-methyltransferase</fullName>
    </alternativeName>
</protein>
<comment type="caution">
    <text evidence="7">Lacks conserved residue(s) required for the propagation of feature annotation.</text>
</comment>
<dbReference type="InterPro" id="IPR029063">
    <property type="entry name" value="SAM-dependent_MTases_sf"/>
</dbReference>